<evidence type="ECO:0000313" key="2">
    <source>
        <dbReference type="Proteomes" id="UP001232973"/>
    </source>
</evidence>
<dbReference type="InterPro" id="IPR023401">
    <property type="entry name" value="ODC_N"/>
</dbReference>
<protein>
    <submittedName>
        <fullName evidence="1">Ornithine cyclodeaminase</fullName>
        <ecNumber evidence="1">4.3.1.12</ecNumber>
    </submittedName>
</protein>
<dbReference type="InterPro" id="IPR003462">
    <property type="entry name" value="ODC_Mu_crystall"/>
</dbReference>
<dbReference type="Gene3D" id="3.40.50.720">
    <property type="entry name" value="NAD(P)-binding Rossmann-like Domain"/>
    <property type="match status" value="1"/>
</dbReference>
<dbReference type="Pfam" id="PF02423">
    <property type="entry name" value="OCD_Mu_crystall"/>
    <property type="match status" value="1"/>
</dbReference>
<accession>A0ABT9XEY2</accession>
<dbReference type="SUPFAM" id="SSF51735">
    <property type="entry name" value="NAD(P)-binding Rossmann-fold domains"/>
    <property type="match status" value="1"/>
</dbReference>
<dbReference type="PANTHER" id="PTHR13812">
    <property type="entry name" value="KETIMINE REDUCTASE MU-CRYSTALLIN"/>
    <property type="match status" value="1"/>
</dbReference>
<gene>
    <name evidence="1" type="ORF">J2S03_000671</name>
</gene>
<name>A0ABT9XEY2_9BACL</name>
<dbReference type="InterPro" id="IPR036291">
    <property type="entry name" value="NAD(P)-bd_dom_sf"/>
</dbReference>
<comment type="caution">
    <text evidence="1">The sequence shown here is derived from an EMBL/GenBank/DDBJ whole genome shotgun (WGS) entry which is preliminary data.</text>
</comment>
<reference evidence="1 2" key="1">
    <citation type="submission" date="2023-07" db="EMBL/GenBank/DDBJ databases">
        <title>Genomic Encyclopedia of Type Strains, Phase IV (KMG-IV): sequencing the most valuable type-strain genomes for metagenomic binning, comparative biology and taxonomic classification.</title>
        <authorList>
            <person name="Goeker M."/>
        </authorList>
    </citation>
    <scope>NUCLEOTIDE SEQUENCE [LARGE SCALE GENOMIC DNA]</scope>
    <source>
        <strain evidence="1 2">DSM 4006</strain>
    </source>
</reference>
<dbReference type="PIRSF" id="PIRSF001439">
    <property type="entry name" value="CryM"/>
    <property type="match status" value="1"/>
</dbReference>
<dbReference type="PANTHER" id="PTHR13812:SF19">
    <property type="entry name" value="KETIMINE REDUCTASE MU-CRYSTALLIN"/>
    <property type="match status" value="1"/>
</dbReference>
<dbReference type="Gene3D" id="3.30.1780.10">
    <property type="entry name" value="ornithine cyclodeaminase, domain 1"/>
    <property type="match status" value="1"/>
</dbReference>
<organism evidence="1 2">
    <name type="scientific">Alicyclobacillus cycloheptanicus</name>
    <dbReference type="NCBI Taxonomy" id="1457"/>
    <lineage>
        <taxon>Bacteria</taxon>
        <taxon>Bacillati</taxon>
        <taxon>Bacillota</taxon>
        <taxon>Bacilli</taxon>
        <taxon>Bacillales</taxon>
        <taxon>Alicyclobacillaceae</taxon>
        <taxon>Alicyclobacillus</taxon>
    </lineage>
</organism>
<dbReference type="Proteomes" id="UP001232973">
    <property type="component" value="Unassembled WGS sequence"/>
</dbReference>
<dbReference type="GO" id="GO:0008473">
    <property type="term" value="F:ornithine cyclodeaminase activity"/>
    <property type="evidence" value="ECO:0007669"/>
    <property type="project" value="UniProtKB-EC"/>
</dbReference>
<keyword evidence="2" id="KW-1185">Reference proteome</keyword>
<evidence type="ECO:0000313" key="1">
    <source>
        <dbReference type="EMBL" id="MDQ0188859.1"/>
    </source>
</evidence>
<proteinExistence type="predicted"/>
<sequence>MYKILTDQDIEQLASMERMVQAIERCLREEANGTLVAPPRFRVTTEKGDLVFTAGAATAFDKVIGFRVYDTYDNDVDGHEQLVCVFDSDTGVFQGIVIGNLLGAIRTGAIGGAAVRALARVDAKQVAVIGTGVQARTQLAAAVAVRNIQRVKVYSRHREHREAFAREMAEKLHVDVSAADSSRACIEDADILLCATNSDTPVFDMDDLKPGMHINTVGPKSVNRHEVPLAAADVSAVIATDSLEQLRAYATPHFLVGTPHEHRIQSLADLVTGRATGRTSTEDITLFCSVGLAATEVVAAQELMKM</sequence>
<dbReference type="RefSeq" id="WP_274455172.1">
    <property type="nucleotide sequence ID" value="NZ_CP067097.1"/>
</dbReference>
<keyword evidence="1" id="KW-0456">Lyase</keyword>
<dbReference type="EMBL" id="JAUSTP010000002">
    <property type="protein sequence ID" value="MDQ0188859.1"/>
    <property type="molecule type" value="Genomic_DNA"/>
</dbReference>
<dbReference type="EC" id="4.3.1.12" evidence="1"/>